<proteinExistence type="predicted"/>
<reference evidence="1" key="1">
    <citation type="submission" date="2018-06" db="EMBL/GenBank/DDBJ databases">
        <authorList>
            <person name="Zhirakovskaya E."/>
        </authorList>
    </citation>
    <scope>NUCLEOTIDE SEQUENCE</scope>
</reference>
<sequence length="132" mass="15340">MKYSLMTGMLISALLSPLNTVIAAEQGVFKNRSQQQHALKKWEANKVKAEFKNMYSGARLNSAQKLNGNPWEAKRARMRQGNKQTLQQNNTWGGCREYSYKMRDQCYARGGDAYTCERYYDARVDYCNEKFQ</sequence>
<organism evidence="1">
    <name type="scientific">hydrothermal vent metagenome</name>
    <dbReference type="NCBI Taxonomy" id="652676"/>
    <lineage>
        <taxon>unclassified sequences</taxon>
        <taxon>metagenomes</taxon>
        <taxon>ecological metagenomes</taxon>
    </lineage>
</organism>
<name>A0A3B0Y0K8_9ZZZZ</name>
<dbReference type="AlphaFoldDB" id="A0A3B0Y0K8"/>
<evidence type="ECO:0000313" key="1">
    <source>
        <dbReference type="EMBL" id="VAW69107.1"/>
    </source>
</evidence>
<protein>
    <submittedName>
        <fullName evidence="1">Uncharacterized protein</fullName>
    </submittedName>
</protein>
<accession>A0A3B0Y0K8</accession>
<gene>
    <name evidence="1" type="ORF">MNBD_GAMMA10-2895</name>
</gene>
<dbReference type="EMBL" id="UOFJ01000399">
    <property type="protein sequence ID" value="VAW69107.1"/>
    <property type="molecule type" value="Genomic_DNA"/>
</dbReference>